<protein>
    <submittedName>
        <fullName evidence="1">Uncharacterized protein</fullName>
    </submittedName>
</protein>
<proteinExistence type="predicted"/>
<comment type="caution">
    <text evidence="1">The sequence shown here is derived from an EMBL/GenBank/DDBJ whole genome shotgun (WGS) entry which is preliminary data.</text>
</comment>
<dbReference type="AlphaFoldDB" id="A0A1V9FFV0"/>
<gene>
    <name evidence="1" type="ORF">A3860_11665</name>
</gene>
<sequence length="69" mass="8061">MIHFIDIGHGTFASILFLNQERLIKIVLLFLWLPIWQVGVCIEVQEDYCKKIIESMSKQLKLLTLKSTI</sequence>
<dbReference type="Proteomes" id="UP000192796">
    <property type="component" value="Unassembled WGS sequence"/>
</dbReference>
<evidence type="ECO:0000313" key="1">
    <source>
        <dbReference type="EMBL" id="OQP57210.1"/>
    </source>
</evidence>
<evidence type="ECO:0000313" key="2">
    <source>
        <dbReference type="Proteomes" id="UP000192796"/>
    </source>
</evidence>
<dbReference type="EMBL" id="LVYD01000124">
    <property type="protein sequence ID" value="OQP57210.1"/>
    <property type="molecule type" value="Genomic_DNA"/>
</dbReference>
<organism evidence="1 2">
    <name type="scientific">Niastella vici</name>
    <dbReference type="NCBI Taxonomy" id="1703345"/>
    <lineage>
        <taxon>Bacteria</taxon>
        <taxon>Pseudomonadati</taxon>
        <taxon>Bacteroidota</taxon>
        <taxon>Chitinophagia</taxon>
        <taxon>Chitinophagales</taxon>
        <taxon>Chitinophagaceae</taxon>
        <taxon>Niastella</taxon>
    </lineage>
</organism>
<keyword evidence="2" id="KW-1185">Reference proteome</keyword>
<reference evidence="1 2" key="1">
    <citation type="submission" date="2016-03" db="EMBL/GenBank/DDBJ databases">
        <title>Niastella vici sp. nov., isolated from farmland soil.</title>
        <authorList>
            <person name="Chen L."/>
            <person name="Wang D."/>
            <person name="Yang S."/>
            <person name="Wang G."/>
        </authorList>
    </citation>
    <scope>NUCLEOTIDE SEQUENCE [LARGE SCALE GENOMIC DNA]</scope>
    <source>
        <strain evidence="1 2">DJ57</strain>
    </source>
</reference>
<dbReference type="STRING" id="1703345.A3860_11665"/>
<name>A0A1V9FFV0_9BACT</name>
<accession>A0A1V9FFV0</accession>